<keyword evidence="2" id="KW-1185">Reference proteome</keyword>
<dbReference type="AlphaFoldDB" id="A0A1J8REI9"/>
<proteinExistence type="predicted"/>
<name>A0A1J8REI9_9AGAM</name>
<gene>
    <name evidence="1" type="ORF">AZE42_09464</name>
</gene>
<protein>
    <submittedName>
        <fullName evidence="1">Uncharacterized protein</fullName>
    </submittedName>
</protein>
<sequence length="111" mass="12524">MAQGITLLQLDLLRAPPSLHVNLRHHAHGARTLTALLCYFVVPIIQPLARLQPTARQGYSVRSTGLVLFSLDGCTNVVIQTTSCLSSIHRKLRSHIQEAWLYDYHYLDPHN</sequence>
<accession>A0A1J8REI9</accession>
<comment type="caution">
    <text evidence="1">The sequence shown here is derived from an EMBL/GenBank/DDBJ whole genome shotgun (WGS) entry which is preliminary data.</text>
</comment>
<dbReference type="EMBL" id="LVVM01000675">
    <property type="protein sequence ID" value="OJA20186.1"/>
    <property type="molecule type" value="Genomic_DNA"/>
</dbReference>
<organism evidence="1 2">
    <name type="scientific">Rhizopogon vesiculosus</name>
    <dbReference type="NCBI Taxonomy" id="180088"/>
    <lineage>
        <taxon>Eukaryota</taxon>
        <taxon>Fungi</taxon>
        <taxon>Dikarya</taxon>
        <taxon>Basidiomycota</taxon>
        <taxon>Agaricomycotina</taxon>
        <taxon>Agaricomycetes</taxon>
        <taxon>Agaricomycetidae</taxon>
        <taxon>Boletales</taxon>
        <taxon>Suillineae</taxon>
        <taxon>Rhizopogonaceae</taxon>
        <taxon>Rhizopogon</taxon>
    </lineage>
</organism>
<evidence type="ECO:0000313" key="2">
    <source>
        <dbReference type="Proteomes" id="UP000183567"/>
    </source>
</evidence>
<evidence type="ECO:0000313" key="1">
    <source>
        <dbReference type="EMBL" id="OJA20186.1"/>
    </source>
</evidence>
<dbReference type="Proteomes" id="UP000183567">
    <property type="component" value="Unassembled WGS sequence"/>
</dbReference>
<reference evidence="1 2" key="1">
    <citation type="submission" date="2016-03" db="EMBL/GenBank/DDBJ databases">
        <title>Comparative genomics of the ectomycorrhizal sister species Rhizopogon vinicolor and Rhizopogon vesiculosus (Basidiomycota: Boletales) reveals a divergence of the mating type B locus.</title>
        <authorList>
            <person name="Mujic A.B."/>
            <person name="Kuo A."/>
            <person name="Tritt A."/>
            <person name="Lipzen A."/>
            <person name="Chen C."/>
            <person name="Johnson J."/>
            <person name="Sharma A."/>
            <person name="Barry K."/>
            <person name="Grigoriev I.V."/>
            <person name="Spatafora J.W."/>
        </authorList>
    </citation>
    <scope>NUCLEOTIDE SEQUENCE [LARGE SCALE GENOMIC DNA]</scope>
    <source>
        <strain evidence="1 2">AM-OR11-056</strain>
    </source>
</reference>
<dbReference type="OrthoDB" id="10417009at2759"/>